<dbReference type="RefSeq" id="WP_079703401.1">
    <property type="nucleotide sequence ID" value="NZ_FUYR01000003.1"/>
</dbReference>
<dbReference type="Pfam" id="PF04909">
    <property type="entry name" value="Amidohydro_2"/>
    <property type="match status" value="1"/>
</dbReference>
<dbReference type="PANTHER" id="PTHR21240:SF28">
    <property type="entry name" value="ISO-OROTATE DECARBOXYLASE (EUROFUNG)"/>
    <property type="match status" value="1"/>
</dbReference>
<dbReference type="GO" id="GO:0019748">
    <property type="term" value="P:secondary metabolic process"/>
    <property type="evidence" value="ECO:0007669"/>
    <property type="project" value="TreeGrafter"/>
</dbReference>
<dbReference type="EMBL" id="FUYR01000003">
    <property type="protein sequence ID" value="SKB81592.1"/>
    <property type="molecule type" value="Genomic_DNA"/>
</dbReference>
<reference evidence="4" key="1">
    <citation type="submission" date="2017-02" db="EMBL/GenBank/DDBJ databases">
        <authorList>
            <person name="Varghese N."/>
            <person name="Submissions S."/>
        </authorList>
    </citation>
    <scope>NUCLEOTIDE SEQUENCE [LARGE SCALE GENOMIC DNA]</scope>
    <source>
        <strain evidence="4">DSM 22385</strain>
    </source>
</reference>
<dbReference type="InterPro" id="IPR006680">
    <property type="entry name" value="Amidohydro-rel"/>
</dbReference>
<evidence type="ECO:0000313" key="4">
    <source>
        <dbReference type="Proteomes" id="UP000189981"/>
    </source>
</evidence>
<dbReference type="AlphaFoldDB" id="A0A1T5EC70"/>
<gene>
    <name evidence="3" type="ORF">SAMN05661099_2884</name>
</gene>
<keyword evidence="1" id="KW-0456">Lyase</keyword>
<proteinExistence type="predicted"/>
<dbReference type="GO" id="GO:0016831">
    <property type="term" value="F:carboxy-lyase activity"/>
    <property type="evidence" value="ECO:0007669"/>
    <property type="project" value="InterPro"/>
</dbReference>
<dbReference type="Proteomes" id="UP000189981">
    <property type="component" value="Unassembled WGS sequence"/>
</dbReference>
<dbReference type="OrthoDB" id="644687at2"/>
<evidence type="ECO:0000313" key="3">
    <source>
        <dbReference type="EMBL" id="SKB81592.1"/>
    </source>
</evidence>
<dbReference type="InterPro" id="IPR032466">
    <property type="entry name" value="Metal_Hydrolase"/>
</dbReference>
<dbReference type="Gene3D" id="3.20.20.140">
    <property type="entry name" value="Metal-dependent hydrolases"/>
    <property type="match status" value="1"/>
</dbReference>
<evidence type="ECO:0000259" key="2">
    <source>
        <dbReference type="Pfam" id="PF04909"/>
    </source>
</evidence>
<dbReference type="GO" id="GO:0005737">
    <property type="term" value="C:cytoplasm"/>
    <property type="evidence" value="ECO:0007669"/>
    <property type="project" value="TreeGrafter"/>
</dbReference>
<protein>
    <submittedName>
        <fullName evidence="3">Amidohydrolase</fullName>
    </submittedName>
</protein>
<name>A0A1T5EC70_9SPHI</name>
<dbReference type="InterPro" id="IPR032465">
    <property type="entry name" value="ACMSD"/>
</dbReference>
<dbReference type="STRING" id="572036.SAMN05661099_2884"/>
<dbReference type="SUPFAM" id="SSF51556">
    <property type="entry name" value="Metallo-dependent hydrolases"/>
    <property type="match status" value="1"/>
</dbReference>
<keyword evidence="3" id="KW-0378">Hydrolase</keyword>
<organism evidence="3 4">
    <name type="scientific">Daejeonella lutea</name>
    <dbReference type="NCBI Taxonomy" id="572036"/>
    <lineage>
        <taxon>Bacteria</taxon>
        <taxon>Pseudomonadati</taxon>
        <taxon>Bacteroidota</taxon>
        <taxon>Sphingobacteriia</taxon>
        <taxon>Sphingobacteriales</taxon>
        <taxon>Sphingobacteriaceae</taxon>
        <taxon>Daejeonella</taxon>
    </lineage>
</organism>
<accession>A0A1T5EC70</accession>
<keyword evidence="4" id="KW-1185">Reference proteome</keyword>
<feature type="domain" description="Amidohydrolase-related" evidence="2">
    <location>
        <begin position="125"/>
        <end position="357"/>
    </location>
</feature>
<dbReference type="GO" id="GO:0016787">
    <property type="term" value="F:hydrolase activity"/>
    <property type="evidence" value="ECO:0007669"/>
    <property type="project" value="UniProtKB-KW"/>
</dbReference>
<dbReference type="PANTHER" id="PTHR21240">
    <property type="entry name" value="2-AMINO-3-CARBOXYLMUCONATE-6-SEMIALDEHYDE DECARBOXYLASE"/>
    <property type="match status" value="1"/>
</dbReference>
<evidence type="ECO:0000256" key="1">
    <source>
        <dbReference type="ARBA" id="ARBA00023239"/>
    </source>
</evidence>
<sequence>MDIFGKKYFYIAALVGFSQCSIAQSDKNRIDFETYNPPSSLVVPEHIVNKAKFPFIDVHNHQNNMASQNLGSLLTEMDKLNMKIMVNLSGRGGEYLASAVKHAAQATPNRLVLFTNITFNGVGEEGWIQKTVKQLEDDVKAGAKGLKIFKTLGFSVKDKDGKVVAVDDARLDPIWQKCAQLGIPVLIHTADPKQFWDTPDASNERWLELLTQPGRNRSASDGYSWEQLIQQQHNLVKKHSKTTFIIAHFGWFANDLDHLGKLLDTYPNFNVEFGAVIAELGRQPRRAKLFFDKYQDRILFGKDSWVPAEYTTYFRVLETEDEYFPYHKKYHAYWKMYGLGLSDQVLKKIYYKNALRIIPGLDKSQFPE</sequence>